<organism evidence="3 4">
    <name type="scientific">Natronoarchaeum philippinense</name>
    <dbReference type="NCBI Taxonomy" id="558529"/>
    <lineage>
        <taxon>Archaea</taxon>
        <taxon>Methanobacteriati</taxon>
        <taxon>Methanobacteriota</taxon>
        <taxon>Stenosarchaea group</taxon>
        <taxon>Halobacteria</taxon>
        <taxon>Halobacteriales</taxon>
        <taxon>Natronoarchaeaceae</taxon>
    </lineage>
</organism>
<feature type="domain" description="Glycosyltransferase 2-like" evidence="2">
    <location>
        <begin position="61"/>
        <end position="205"/>
    </location>
</feature>
<dbReference type="InterPro" id="IPR029044">
    <property type="entry name" value="Nucleotide-diphossugar_trans"/>
</dbReference>
<dbReference type="RefSeq" id="WP_097009724.1">
    <property type="nucleotide sequence ID" value="NZ_OBEJ01000004.1"/>
</dbReference>
<dbReference type="InterPro" id="IPR050256">
    <property type="entry name" value="Glycosyltransferase_2"/>
</dbReference>
<dbReference type="PANTHER" id="PTHR48090">
    <property type="entry name" value="UNDECAPRENYL-PHOSPHATE 4-DEOXY-4-FORMAMIDO-L-ARABINOSE TRANSFERASE-RELATED"/>
    <property type="match status" value="1"/>
</dbReference>
<dbReference type="Gene3D" id="3.90.550.10">
    <property type="entry name" value="Spore Coat Polysaccharide Biosynthesis Protein SpsA, Chain A"/>
    <property type="match status" value="1"/>
</dbReference>
<gene>
    <name evidence="3" type="ORF">SAMN06269185_2823</name>
</gene>
<feature type="transmembrane region" description="Helical" evidence="1">
    <location>
        <begin position="319"/>
        <end position="337"/>
    </location>
</feature>
<evidence type="ECO:0000259" key="2">
    <source>
        <dbReference type="Pfam" id="PF00535"/>
    </source>
</evidence>
<reference evidence="3 4" key="1">
    <citation type="submission" date="2017-09" db="EMBL/GenBank/DDBJ databases">
        <authorList>
            <person name="Ehlers B."/>
            <person name="Leendertz F.H."/>
        </authorList>
    </citation>
    <scope>NUCLEOTIDE SEQUENCE [LARGE SCALE GENOMIC DNA]</scope>
    <source>
        <strain evidence="3 4">DSM 27208</strain>
    </source>
</reference>
<dbReference type="OrthoDB" id="43988at2157"/>
<evidence type="ECO:0000313" key="3">
    <source>
        <dbReference type="EMBL" id="SNZ16947.1"/>
    </source>
</evidence>
<accession>A0A285P6Q8</accession>
<dbReference type="PANTHER" id="PTHR48090:SF7">
    <property type="entry name" value="RFBJ PROTEIN"/>
    <property type="match status" value="1"/>
</dbReference>
<keyword evidence="4" id="KW-1185">Reference proteome</keyword>
<keyword evidence="3" id="KW-0808">Transferase</keyword>
<dbReference type="InterPro" id="IPR001173">
    <property type="entry name" value="Glyco_trans_2-like"/>
</dbReference>
<name>A0A285P6Q8_NATPI</name>
<keyword evidence="1" id="KW-1133">Transmembrane helix</keyword>
<dbReference type="GO" id="GO:0016740">
    <property type="term" value="F:transferase activity"/>
    <property type="evidence" value="ECO:0007669"/>
    <property type="project" value="UniProtKB-KW"/>
</dbReference>
<evidence type="ECO:0000313" key="4">
    <source>
        <dbReference type="Proteomes" id="UP000219453"/>
    </source>
</evidence>
<proteinExistence type="predicted"/>
<dbReference type="CDD" id="cd04179">
    <property type="entry name" value="DPM_DPG-synthase_like"/>
    <property type="match status" value="1"/>
</dbReference>
<dbReference type="Pfam" id="PF00535">
    <property type="entry name" value="Glycos_transf_2"/>
    <property type="match status" value="2"/>
</dbReference>
<sequence length="349" mass="38270">MYRGRSVGIVIPAYNESGFVGDVIESVPEYADRVYVVDDCSTDDTWDEIQRHARAVNEASEIAVMDGGAASETGQTVAGGGDPGGSGQFERRVVPIQHEQNRGVGGAIKTGYEHAREDGIEITSVMGGDGQMDPEILDRLLDPIVEDRADYVKGNRLVDPADREEMPTFRLIGNGILSVLTKIASGYWKIGDPQNGYTAISLDALESAPVEDMYEYYGYCNDLLVKLNACELRVADVPVPSRYDDEESHISYGEYIPKVSLMLLSNFVWRLRVKYLARDFHPLVFLYALGAAGSLAGLGRALRNVTPTDDAEDSRASSLPIALLGALSLVLAMIFDMRANEDLEERDFE</sequence>
<protein>
    <submittedName>
        <fullName evidence="3">Glycosyl transferase family 2</fullName>
    </submittedName>
</protein>
<evidence type="ECO:0000256" key="1">
    <source>
        <dbReference type="SAM" id="Phobius"/>
    </source>
</evidence>
<dbReference type="Proteomes" id="UP000219453">
    <property type="component" value="Unassembled WGS sequence"/>
</dbReference>
<keyword evidence="1" id="KW-0812">Transmembrane</keyword>
<dbReference type="SUPFAM" id="SSF53448">
    <property type="entry name" value="Nucleotide-diphospho-sugar transferases"/>
    <property type="match status" value="1"/>
</dbReference>
<dbReference type="EMBL" id="OBEJ01000004">
    <property type="protein sequence ID" value="SNZ16947.1"/>
    <property type="molecule type" value="Genomic_DNA"/>
</dbReference>
<dbReference type="AlphaFoldDB" id="A0A285P6Q8"/>
<feature type="domain" description="Glycosyltransferase 2-like" evidence="2">
    <location>
        <begin position="9"/>
        <end position="54"/>
    </location>
</feature>
<keyword evidence="1" id="KW-0472">Membrane</keyword>
<feature type="transmembrane region" description="Helical" evidence="1">
    <location>
        <begin position="280"/>
        <end position="299"/>
    </location>
</feature>